<evidence type="ECO:0000313" key="3">
    <source>
        <dbReference type="Proteomes" id="UP000594261"/>
    </source>
</evidence>
<dbReference type="EnsemblPlants" id="QL06p025542:mrna">
    <property type="protein sequence ID" value="QL06p025542:mrna"/>
    <property type="gene ID" value="QL06p025542"/>
</dbReference>
<dbReference type="EMBL" id="LRBV02000006">
    <property type="status" value="NOT_ANNOTATED_CDS"/>
    <property type="molecule type" value="Genomic_DNA"/>
</dbReference>
<accession>A0A7N2LYE7</accession>
<reference evidence="2" key="2">
    <citation type="submission" date="2021-01" db="UniProtKB">
        <authorList>
            <consortium name="EnsemblPlants"/>
        </authorList>
    </citation>
    <scope>IDENTIFICATION</scope>
</reference>
<feature type="compositionally biased region" description="Acidic residues" evidence="1">
    <location>
        <begin position="186"/>
        <end position="195"/>
    </location>
</feature>
<dbReference type="InParanoid" id="A0A7N2LYE7"/>
<protein>
    <submittedName>
        <fullName evidence="2">Uncharacterized protein</fullName>
    </submittedName>
</protein>
<evidence type="ECO:0000256" key="1">
    <source>
        <dbReference type="SAM" id="MobiDB-lite"/>
    </source>
</evidence>
<organism evidence="2 3">
    <name type="scientific">Quercus lobata</name>
    <name type="common">Valley oak</name>
    <dbReference type="NCBI Taxonomy" id="97700"/>
    <lineage>
        <taxon>Eukaryota</taxon>
        <taxon>Viridiplantae</taxon>
        <taxon>Streptophyta</taxon>
        <taxon>Embryophyta</taxon>
        <taxon>Tracheophyta</taxon>
        <taxon>Spermatophyta</taxon>
        <taxon>Magnoliopsida</taxon>
        <taxon>eudicotyledons</taxon>
        <taxon>Gunneridae</taxon>
        <taxon>Pentapetalae</taxon>
        <taxon>rosids</taxon>
        <taxon>fabids</taxon>
        <taxon>Fagales</taxon>
        <taxon>Fagaceae</taxon>
        <taxon>Quercus</taxon>
    </lineage>
</organism>
<dbReference type="AlphaFoldDB" id="A0A7N2LYE7"/>
<proteinExistence type="predicted"/>
<reference evidence="2 3" key="1">
    <citation type="journal article" date="2016" name="G3 (Bethesda)">
        <title>First Draft Assembly and Annotation of the Genome of a California Endemic Oak Quercus lobata Nee (Fagaceae).</title>
        <authorList>
            <person name="Sork V.L."/>
            <person name="Fitz-Gibbon S.T."/>
            <person name="Puiu D."/>
            <person name="Crepeau M."/>
            <person name="Gugger P.F."/>
            <person name="Sherman R."/>
            <person name="Stevens K."/>
            <person name="Langley C.H."/>
            <person name="Pellegrini M."/>
            <person name="Salzberg S.L."/>
        </authorList>
    </citation>
    <scope>NUCLEOTIDE SEQUENCE [LARGE SCALE GENOMIC DNA]</scope>
    <source>
        <strain evidence="2 3">cv. SW786</strain>
    </source>
</reference>
<sequence length="195" mass="22379">MSKPSTSSSSKPFQALIKECVLEWKHLKNLRKHFQFSVETKGWEIASDEVWGELPPLPRTWEVLGESLCLTTDYLVTKEKVAMANSRAEAAKVKGSRLRKDLVKAMDQVSEAKAKLKDISDQLRTERMLVIKKDKEIYFELPRRWTMKHHSKADDYSDLDYEAIRKEMMADEDAEGAKATGKLEREDEGEGLEDA</sequence>
<evidence type="ECO:0000313" key="2">
    <source>
        <dbReference type="EnsemblPlants" id="QL06p025542:mrna"/>
    </source>
</evidence>
<dbReference type="Gramene" id="QL06p025542:mrna">
    <property type="protein sequence ID" value="QL06p025542:mrna"/>
    <property type="gene ID" value="QL06p025542"/>
</dbReference>
<name>A0A7N2LYE7_QUELO</name>
<keyword evidence="3" id="KW-1185">Reference proteome</keyword>
<feature type="region of interest" description="Disordered" evidence="1">
    <location>
        <begin position="171"/>
        <end position="195"/>
    </location>
</feature>
<dbReference type="Proteomes" id="UP000594261">
    <property type="component" value="Chromosome 6"/>
</dbReference>